<dbReference type="Gene3D" id="3.30.540.10">
    <property type="entry name" value="Fructose-1,6-Bisphosphatase, subunit A, domain 1"/>
    <property type="match status" value="1"/>
</dbReference>
<keyword evidence="7 8" id="KW-0460">Magnesium</keyword>
<evidence type="ECO:0000256" key="2">
    <source>
        <dbReference type="ARBA" id="ARBA00001946"/>
    </source>
</evidence>
<evidence type="ECO:0000313" key="10">
    <source>
        <dbReference type="EMBL" id="ARU58512.1"/>
    </source>
</evidence>
<keyword evidence="6" id="KW-0805">Transcription regulation</keyword>
<dbReference type="Proteomes" id="UP000196027">
    <property type="component" value="Chromosome"/>
</dbReference>
<comment type="catalytic activity">
    <reaction evidence="1 9">
        <text>a myo-inositol phosphate + H2O = myo-inositol + phosphate</text>
        <dbReference type="Rhea" id="RHEA:24056"/>
        <dbReference type="ChEBI" id="CHEBI:15377"/>
        <dbReference type="ChEBI" id="CHEBI:17268"/>
        <dbReference type="ChEBI" id="CHEBI:43474"/>
        <dbReference type="ChEBI" id="CHEBI:84139"/>
        <dbReference type="EC" id="3.1.3.25"/>
    </reaction>
</comment>
<accession>A0A1Y0ID78</accession>
<dbReference type="GO" id="GO:0008934">
    <property type="term" value="F:inositol monophosphate 1-phosphatase activity"/>
    <property type="evidence" value="ECO:0007669"/>
    <property type="project" value="InterPro"/>
</dbReference>
<evidence type="ECO:0000256" key="9">
    <source>
        <dbReference type="RuleBase" id="RU364068"/>
    </source>
</evidence>
<dbReference type="PROSITE" id="PS00629">
    <property type="entry name" value="IMP_1"/>
    <property type="match status" value="1"/>
</dbReference>
<evidence type="ECO:0000256" key="8">
    <source>
        <dbReference type="PIRSR" id="PIRSR600760-2"/>
    </source>
</evidence>
<dbReference type="Pfam" id="PF00459">
    <property type="entry name" value="Inositol_P"/>
    <property type="match status" value="1"/>
</dbReference>
<protein>
    <recommendedName>
        <fullName evidence="9">Inositol-1-monophosphatase</fullName>
        <ecNumber evidence="9">3.1.3.25</ecNumber>
    </recommendedName>
</protein>
<proteinExistence type="inferred from homology"/>
<dbReference type="PANTHER" id="PTHR20854:SF4">
    <property type="entry name" value="INOSITOL-1-MONOPHOSPHATASE-RELATED"/>
    <property type="match status" value="1"/>
</dbReference>
<feature type="binding site" evidence="8">
    <location>
        <position position="91"/>
    </location>
    <ligand>
        <name>Mg(2+)</name>
        <dbReference type="ChEBI" id="CHEBI:18420"/>
        <label>1</label>
        <note>catalytic</note>
    </ligand>
</feature>
<dbReference type="InterPro" id="IPR020583">
    <property type="entry name" value="Inositol_monoP_metal-BS"/>
</dbReference>
<dbReference type="GO" id="GO:0006020">
    <property type="term" value="P:inositol metabolic process"/>
    <property type="evidence" value="ECO:0007669"/>
    <property type="project" value="TreeGrafter"/>
</dbReference>
<dbReference type="GO" id="GO:0031564">
    <property type="term" value="P:transcription antitermination"/>
    <property type="evidence" value="ECO:0007669"/>
    <property type="project" value="UniProtKB-KW"/>
</dbReference>
<sequence>MGHDNLHEISIFAVDLAMRAGELIKQGRQRGNLEQHYKSGQELVTEMDLKVDEMINKHIRKIYPDHRILSEETNPDLTLAEDLEDPIWIIDPIDGTVNYAYNHHQVAISIAFATGGKVQVGVVHCPFQNETFQAIAGGQAMLNHRPIKPSASMSLETSLIGTGFPYQKNEIAGLILRLKSVLSSCRDIRRIGSAAIDICWVAMGRLDGYYESLSPWDFAAAQLIARTAGAQCGHIYPPPEGINPELFDRDLLITNPHIHEPLRDLLIAADEAAQ</sequence>
<keyword evidence="4 8" id="KW-0479">Metal-binding</keyword>
<dbReference type="EC" id="3.1.3.25" evidence="9"/>
<dbReference type="KEGG" id="ome:OLMES_4516"/>
<organism evidence="10 11">
    <name type="scientific">Oleiphilus messinensis</name>
    <dbReference type="NCBI Taxonomy" id="141451"/>
    <lineage>
        <taxon>Bacteria</taxon>
        <taxon>Pseudomonadati</taxon>
        <taxon>Pseudomonadota</taxon>
        <taxon>Gammaproteobacteria</taxon>
        <taxon>Oceanospirillales</taxon>
        <taxon>Oleiphilaceae</taxon>
        <taxon>Oleiphilus</taxon>
    </lineage>
</organism>
<feature type="binding site" evidence="8">
    <location>
        <position position="94"/>
    </location>
    <ligand>
        <name>Mg(2+)</name>
        <dbReference type="ChEBI" id="CHEBI:18420"/>
        <label>1</label>
        <note>catalytic</note>
    </ligand>
</feature>
<gene>
    <name evidence="10" type="ORF">OLMES_4516</name>
</gene>
<dbReference type="RefSeq" id="WP_087463278.1">
    <property type="nucleotide sequence ID" value="NZ_CP021425.1"/>
</dbReference>
<evidence type="ECO:0000256" key="4">
    <source>
        <dbReference type="ARBA" id="ARBA00022723"/>
    </source>
</evidence>
<dbReference type="PANTHER" id="PTHR20854">
    <property type="entry name" value="INOSITOL MONOPHOSPHATASE"/>
    <property type="match status" value="1"/>
</dbReference>
<dbReference type="GO" id="GO:0046854">
    <property type="term" value="P:phosphatidylinositol phosphate biosynthetic process"/>
    <property type="evidence" value="ECO:0007669"/>
    <property type="project" value="InterPro"/>
</dbReference>
<evidence type="ECO:0000256" key="1">
    <source>
        <dbReference type="ARBA" id="ARBA00001033"/>
    </source>
</evidence>
<comment type="cofactor">
    <cofactor evidence="2 8 9">
        <name>Mg(2+)</name>
        <dbReference type="ChEBI" id="CHEBI:18420"/>
    </cofactor>
</comment>
<evidence type="ECO:0000313" key="11">
    <source>
        <dbReference type="Proteomes" id="UP000196027"/>
    </source>
</evidence>
<dbReference type="InterPro" id="IPR033942">
    <property type="entry name" value="IMPase"/>
</dbReference>
<dbReference type="EMBL" id="CP021425">
    <property type="protein sequence ID" value="ARU58512.1"/>
    <property type="molecule type" value="Genomic_DNA"/>
</dbReference>
<evidence type="ECO:0000256" key="5">
    <source>
        <dbReference type="ARBA" id="ARBA00022801"/>
    </source>
</evidence>
<dbReference type="PRINTS" id="PR00377">
    <property type="entry name" value="IMPHPHTASES"/>
</dbReference>
<dbReference type="GO" id="GO:0046872">
    <property type="term" value="F:metal ion binding"/>
    <property type="evidence" value="ECO:0007669"/>
    <property type="project" value="UniProtKB-KW"/>
</dbReference>
<dbReference type="OrthoDB" id="9785695at2"/>
<feature type="binding site" evidence="8">
    <location>
        <position position="71"/>
    </location>
    <ligand>
        <name>Mg(2+)</name>
        <dbReference type="ChEBI" id="CHEBI:18420"/>
        <label>1</label>
        <note>catalytic</note>
    </ligand>
</feature>
<dbReference type="PROSITE" id="PS00630">
    <property type="entry name" value="IMP_2"/>
    <property type="match status" value="1"/>
</dbReference>
<dbReference type="AlphaFoldDB" id="A0A1Y0ID78"/>
<dbReference type="InterPro" id="IPR020550">
    <property type="entry name" value="Inositol_monophosphatase_CS"/>
</dbReference>
<dbReference type="Gene3D" id="3.40.190.80">
    <property type="match status" value="1"/>
</dbReference>
<dbReference type="CDD" id="cd01639">
    <property type="entry name" value="IMPase"/>
    <property type="match status" value="1"/>
</dbReference>
<dbReference type="SUPFAM" id="SSF56655">
    <property type="entry name" value="Carbohydrate phosphatase"/>
    <property type="match status" value="1"/>
</dbReference>
<evidence type="ECO:0000256" key="3">
    <source>
        <dbReference type="ARBA" id="ARBA00009759"/>
    </source>
</evidence>
<feature type="binding site" evidence="8">
    <location>
        <position position="93"/>
    </location>
    <ligand>
        <name>Mg(2+)</name>
        <dbReference type="ChEBI" id="CHEBI:18420"/>
        <label>2</label>
    </ligand>
</feature>
<comment type="similarity">
    <text evidence="3 9">Belongs to the inositol monophosphatase superfamily.</text>
</comment>
<keyword evidence="5 9" id="KW-0378">Hydrolase</keyword>
<dbReference type="InterPro" id="IPR000760">
    <property type="entry name" value="Inositol_monophosphatase-like"/>
</dbReference>
<dbReference type="GO" id="GO:0007165">
    <property type="term" value="P:signal transduction"/>
    <property type="evidence" value="ECO:0007669"/>
    <property type="project" value="TreeGrafter"/>
</dbReference>
<evidence type="ECO:0000256" key="7">
    <source>
        <dbReference type="ARBA" id="ARBA00022842"/>
    </source>
</evidence>
<evidence type="ECO:0000256" key="6">
    <source>
        <dbReference type="ARBA" id="ARBA00022814"/>
    </source>
</evidence>
<reference evidence="10 11" key="1">
    <citation type="submission" date="2017-05" db="EMBL/GenBank/DDBJ databases">
        <title>Genomic insights into alkan degradation activity of Oleiphilus messinensis.</title>
        <authorList>
            <person name="Kozyavkin S.A."/>
            <person name="Slesarev A.I."/>
            <person name="Golyshin P.N."/>
            <person name="Korzhenkov A."/>
            <person name="Golyshina O.N."/>
            <person name="Toshchakov S.V."/>
        </authorList>
    </citation>
    <scope>NUCLEOTIDE SEQUENCE [LARGE SCALE GENOMIC DNA]</scope>
    <source>
        <strain evidence="10 11">ME102</strain>
    </source>
</reference>
<name>A0A1Y0ID78_9GAMM</name>
<keyword evidence="6" id="KW-0889">Transcription antitermination</keyword>
<feature type="binding site" evidence="8">
    <location>
        <position position="217"/>
    </location>
    <ligand>
        <name>Mg(2+)</name>
        <dbReference type="ChEBI" id="CHEBI:18420"/>
        <label>1</label>
        <note>catalytic</note>
    </ligand>
</feature>
<keyword evidence="6" id="KW-0804">Transcription</keyword>
<keyword evidence="11" id="KW-1185">Reference proteome</keyword>